<dbReference type="Proteomes" id="UP000029846">
    <property type="component" value="Unassembled WGS sequence"/>
</dbReference>
<evidence type="ECO:0000313" key="3">
    <source>
        <dbReference type="EMBL" id="KGJ04492.1"/>
    </source>
</evidence>
<dbReference type="AlphaFoldDB" id="A0A099F2T8"/>
<keyword evidence="2" id="KW-1133">Transmembrane helix</keyword>
<feature type="coiled-coil region" evidence="1">
    <location>
        <begin position="42"/>
        <end position="108"/>
    </location>
</feature>
<dbReference type="RefSeq" id="WP_036740798.1">
    <property type="nucleotide sequence ID" value="NZ_FOJO01000012.1"/>
</dbReference>
<sequence length="110" mass="12596">MTRIEFIVVTAIILFATFVLGWMASALVNRLFRVTRAEMGELEDMAQQLHDAEETRDRAVTELEEREAELVAKLSSTEAELRAAQGQLRESQAEIEELRDYIERKLARGN</sequence>
<organism evidence="3 5">
    <name type="scientific">Paracoccus halophilus</name>
    <dbReference type="NCBI Taxonomy" id="376733"/>
    <lineage>
        <taxon>Bacteria</taxon>
        <taxon>Pseudomonadati</taxon>
        <taxon>Pseudomonadota</taxon>
        <taxon>Alphaproteobacteria</taxon>
        <taxon>Rhodobacterales</taxon>
        <taxon>Paracoccaceae</taxon>
        <taxon>Paracoccus</taxon>
    </lineage>
</organism>
<dbReference type="OrthoDB" id="7870250at2"/>
<reference evidence="3 5" key="1">
    <citation type="submission" date="2014-09" db="EMBL/GenBank/DDBJ databases">
        <authorList>
            <person name="McGinnis J.M."/>
            <person name="Wolfgang W.J."/>
        </authorList>
    </citation>
    <scope>NUCLEOTIDE SEQUENCE [LARGE SCALE GENOMIC DNA]</scope>
    <source>
        <strain evidence="3 5">JCM 14014</strain>
    </source>
</reference>
<evidence type="ECO:0000313" key="5">
    <source>
        <dbReference type="Proteomes" id="UP000029846"/>
    </source>
</evidence>
<protein>
    <submittedName>
        <fullName evidence="3">Uncharacterized protein</fullName>
    </submittedName>
</protein>
<accession>A0A099F2T8</accession>
<keyword evidence="1" id="KW-0175">Coiled coil</keyword>
<dbReference type="EMBL" id="JRKN01000011">
    <property type="protein sequence ID" value="KGJ04492.1"/>
    <property type="molecule type" value="Genomic_DNA"/>
</dbReference>
<evidence type="ECO:0000313" key="6">
    <source>
        <dbReference type="Proteomes" id="UP000182312"/>
    </source>
</evidence>
<keyword evidence="2" id="KW-0812">Transmembrane</keyword>
<dbReference type="eggNOG" id="ENOG50318GY">
    <property type="taxonomic scope" value="Bacteria"/>
</dbReference>
<evidence type="ECO:0000313" key="4">
    <source>
        <dbReference type="EMBL" id="SFA54511.1"/>
    </source>
</evidence>
<dbReference type="Proteomes" id="UP000182312">
    <property type="component" value="Unassembled WGS sequence"/>
</dbReference>
<proteinExistence type="predicted"/>
<evidence type="ECO:0000256" key="2">
    <source>
        <dbReference type="SAM" id="Phobius"/>
    </source>
</evidence>
<reference evidence="4 6" key="3">
    <citation type="submission" date="2016-10" db="EMBL/GenBank/DDBJ databases">
        <authorList>
            <person name="de Groot N.N."/>
        </authorList>
    </citation>
    <scope>NUCLEOTIDE SEQUENCE [LARGE SCALE GENOMIC DNA]</scope>
    <source>
        <strain evidence="4 6">CGMCC 1.6117</strain>
    </source>
</reference>
<dbReference type="STRING" id="376733.SAMN04487972_11254"/>
<name>A0A099F2T8_9RHOB</name>
<keyword evidence="2" id="KW-0472">Membrane</keyword>
<dbReference type="EMBL" id="FOJO01000012">
    <property type="protein sequence ID" value="SFA54511.1"/>
    <property type="molecule type" value="Genomic_DNA"/>
</dbReference>
<gene>
    <name evidence="3" type="ORF">IT41_10245</name>
    <name evidence="4" type="ORF">SAMN04487972_11254</name>
</gene>
<reference evidence="3 5" key="2">
    <citation type="submission" date="2014-10" db="EMBL/GenBank/DDBJ databases">
        <title>Paracoccus sanguinis sp. nov., isolated from clinical specimens of New York State patients.</title>
        <authorList>
            <person name="Mingle L.A."/>
            <person name="Cole J.A."/>
            <person name="Lapierre P."/>
            <person name="Musser K.A."/>
        </authorList>
    </citation>
    <scope>NUCLEOTIDE SEQUENCE [LARGE SCALE GENOMIC DNA]</scope>
    <source>
        <strain evidence="3 5">JCM 14014</strain>
    </source>
</reference>
<evidence type="ECO:0000256" key="1">
    <source>
        <dbReference type="SAM" id="Coils"/>
    </source>
</evidence>
<feature type="transmembrane region" description="Helical" evidence="2">
    <location>
        <begin position="6"/>
        <end position="28"/>
    </location>
</feature>
<keyword evidence="5" id="KW-1185">Reference proteome</keyword>